<protein>
    <submittedName>
        <fullName evidence="1">Uncharacterized protein</fullName>
    </submittedName>
</protein>
<gene>
    <name evidence="1" type="ORF">HNQ50_000123</name>
</gene>
<dbReference type="Proteomes" id="UP000543030">
    <property type="component" value="Unassembled WGS sequence"/>
</dbReference>
<accession>A0A840RAH1</accession>
<comment type="caution">
    <text evidence="1">The sequence shown here is derived from an EMBL/GenBank/DDBJ whole genome shotgun (WGS) entry which is preliminary data.</text>
</comment>
<sequence>MSVSLIANYKQLSHVGLVGVIMTLQEGVTLMDEITRINLEHAEKALIATSIAFREAKDRVQLGEATDDEVWPLFDARKLAYAKWRAIADPLVAQGVPLSAEVLKILQEHRR</sequence>
<name>A0A840RAH1_9NEIS</name>
<dbReference type="RefSeq" id="WP_184096501.1">
    <property type="nucleotide sequence ID" value="NZ_JACHHN010000001.1"/>
</dbReference>
<dbReference type="EMBL" id="JACHHN010000001">
    <property type="protein sequence ID" value="MBB5189413.1"/>
    <property type="molecule type" value="Genomic_DNA"/>
</dbReference>
<evidence type="ECO:0000313" key="1">
    <source>
        <dbReference type="EMBL" id="MBB5189413.1"/>
    </source>
</evidence>
<evidence type="ECO:0000313" key="2">
    <source>
        <dbReference type="Proteomes" id="UP000543030"/>
    </source>
</evidence>
<organism evidence="1 2">
    <name type="scientific">Silvimonas terrae</name>
    <dbReference type="NCBI Taxonomy" id="300266"/>
    <lineage>
        <taxon>Bacteria</taxon>
        <taxon>Pseudomonadati</taxon>
        <taxon>Pseudomonadota</taxon>
        <taxon>Betaproteobacteria</taxon>
        <taxon>Neisseriales</taxon>
        <taxon>Chitinibacteraceae</taxon>
        <taxon>Silvimonas</taxon>
    </lineage>
</organism>
<keyword evidence="2" id="KW-1185">Reference proteome</keyword>
<dbReference type="AlphaFoldDB" id="A0A840RAH1"/>
<proteinExistence type="predicted"/>
<reference evidence="1 2" key="1">
    <citation type="submission" date="2020-08" db="EMBL/GenBank/DDBJ databases">
        <title>Genomic Encyclopedia of Type Strains, Phase IV (KMG-IV): sequencing the most valuable type-strain genomes for metagenomic binning, comparative biology and taxonomic classification.</title>
        <authorList>
            <person name="Goeker M."/>
        </authorList>
    </citation>
    <scope>NUCLEOTIDE SEQUENCE [LARGE SCALE GENOMIC DNA]</scope>
    <source>
        <strain evidence="1 2">DSM 18233</strain>
    </source>
</reference>